<protein>
    <recommendedName>
        <fullName evidence="3">Lipoprotein</fullName>
    </recommendedName>
</protein>
<dbReference type="Proteomes" id="UP000036520">
    <property type="component" value="Chromosome"/>
</dbReference>
<evidence type="ECO:0000313" key="1">
    <source>
        <dbReference type="EMBL" id="AKP50741.1"/>
    </source>
</evidence>
<evidence type="ECO:0008006" key="3">
    <source>
        <dbReference type="Google" id="ProtNLM"/>
    </source>
</evidence>
<accession>A0A0H4P8F0</accession>
<keyword evidence="2" id="KW-1185">Reference proteome</keyword>
<dbReference type="PROSITE" id="PS51257">
    <property type="entry name" value="PROKAR_LIPOPROTEIN"/>
    <property type="match status" value="1"/>
</dbReference>
<dbReference type="RefSeq" id="WP_048641160.1">
    <property type="nucleotide sequence ID" value="NZ_CP012040.1"/>
</dbReference>
<proteinExistence type="predicted"/>
<evidence type="ECO:0000313" key="2">
    <source>
        <dbReference type="Proteomes" id="UP000036520"/>
    </source>
</evidence>
<dbReference type="STRING" id="320787.CA2015_1293"/>
<dbReference type="AlphaFoldDB" id="A0A0H4P8F0"/>
<organism evidence="1 2">
    <name type="scientific">Cyclobacterium amurskyense</name>
    <dbReference type="NCBI Taxonomy" id="320787"/>
    <lineage>
        <taxon>Bacteria</taxon>
        <taxon>Pseudomonadati</taxon>
        <taxon>Bacteroidota</taxon>
        <taxon>Cytophagia</taxon>
        <taxon>Cytophagales</taxon>
        <taxon>Cyclobacteriaceae</taxon>
        <taxon>Cyclobacterium</taxon>
    </lineage>
</organism>
<dbReference type="EMBL" id="CP012040">
    <property type="protein sequence ID" value="AKP50741.1"/>
    <property type="molecule type" value="Genomic_DNA"/>
</dbReference>
<gene>
    <name evidence="1" type="ORF">CA2015_1293</name>
</gene>
<reference evidence="1 2" key="1">
    <citation type="submission" date="2015-07" db="EMBL/GenBank/DDBJ databases">
        <authorList>
            <person name="Kim K.M."/>
        </authorList>
    </citation>
    <scope>NUCLEOTIDE SEQUENCE [LARGE SCALE GENOMIC DNA]</scope>
    <source>
        <strain evidence="1 2">KCTC 12363</strain>
    </source>
</reference>
<name>A0A0H4P8F0_9BACT</name>
<sequence length="123" mass="14191">MKKIIYLMVLPVILLSCNKQKTVEITPTYFFQMYSDKDSKITKAFGREFGDTLTLNNKYVIDDSSAYVWAWKTTEKIHSSKNPNNEDNVLSSVNEFKLYDGNGVDITYRVSFVGIENYPNPIK</sequence>
<dbReference type="KEGG" id="camu:CA2015_1293"/>